<reference evidence="1" key="1">
    <citation type="journal article" date="2020" name="mSystems">
        <title>Genome- and Community-Level Interaction Insights into Carbon Utilization and Element Cycling Functions of Hydrothermarchaeota in Hydrothermal Sediment.</title>
        <authorList>
            <person name="Zhou Z."/>
            <person name="Liu Y."/>
            <person name="Xu W."/>
            <person name="Pan J."/>
            <person name="Luo Z.H."/>
            <person name="Li M."/>
        </authorList>
    </citation>
    <scope>NUCLEOTIDE SEQUENCE [LARGE SCALE GENOMIC DNA]</scope>
    <source>
        <strain evidence="1">SpSt-468</strain>
    </source>
</reference>
<name>A0A7C3EWL6_9CREN</name>
<organism evidence="1">
    <name type="scientific">Candidatus Methanomethylicus mesodigestus</name>
    <dbReference type="NCBI Taxonomy" id="1867258"/>
    <lineage>
        <taxon>Archaea</taxon>
        <taxon>Thermoproteota</taxon>
        <taxon>Methanosuratincolia</taxon>
        <taxon>Candidatus Methanomethylicales</taxon>
        <taxon>Candidatus Methanomethylicaceae</taxon>
        <taxon>Candidatus Methanomethylicus</taxon>
    </lineage>
</organism>
<protein>
    <submittedName>
        <fullName evidence="1">Uncharacterized protein</fullName>
    </submittedName>
</protein>
<evidence type="ECO:0000313" key="1">
    <source>
        <dbReference type="EMBL" id="HFK20549.1"/>
    </source>
</evidence>
<accession>A0A7C3EWL6</accession>
<gene>
    <name evidence="1" type="ORF">ENS19_04620</name>
</gene>
<dbReference type="EMBL" id="DSTX01000007">
    <property type="protein sequence ID" value="HFK20549.1"/>
    <property type="molecule type" value="Genomic_DNA"/>
</dbReference>
<sequence length="329" mass="37801">MLNNNFYLTYTVSEKQLHNKYISPPISITAVDMGIMIEDFRLKKAKSEALSSVGGLPVEMMQHIALNQIDHLSPKSLKRLDKNVQKAIIDMGFEGSKKEKAKIKRSPSRKKVERKVITIDERTDKVQAKAESSPISKEKAFIDLIREGPKSENDLVFHLPKQQVKQFIEKYQKLGLIFLKDGLYYWYSSKTRTNAQNFIEHAKEIANSTYQIGYGNTENTVEKAAIEKSIVEHLKTGYYDIYELYQRYALEKNRLVALFKTKAPPGSEKGQNQKVNLTELKAQANAEDKAFQAFNKIYEELAIKLSELRAIIKYDPSKLKGECYICRDE</sequence>
<dbReference type="AlphaFoldDB" id="A0A7C3EWL6"/>
<comment type="caution">
    <text evidence="1">The sequence shown here is derived from an EMBL/GenBank/DDBJ whole genome shotgun (WGS) entry which is preliminary data.</text>
</comment>
<proteinExistence type="predicted"/>